<proteinExistence type="predicted"/>
<dbReference type="AlphaFoldDB" id="W7E540"/>
<accession>W7E540</accession>
<reference evidence="1 2" key="1">
    <citation type="journal article" date="2013" name="PLoS Genet.">
        <title>Comparative genome structure, secondary metabolite, and effector coding capacity across Cochliobolus pathogens.</title>
        <authorList>
            <person name="Condon B.J."/>
            <person name="Leng Y."/>
            <person name="Wu D."/>
            <person name="Bushley K.E."/>
            <person name="Ohm R.A."/>
            <person name="Otillar R."/>
            <person name="Martin J."/>
            <person name="Schackwitz W."/>
            <person name="Grimwood J."/>
            <person name="MohdZainudin N."/>
            <person name="Xue C."/>
            <person name="Wang R."/>
            <person name="Manning V.A."/>
            <person name="Dhillon B."/>
            <person name="Tu Z.J."/>
            <person name="Steffenson B.J."/>
            <person name="Salamov A."/>
            <person name="Sun H."/>
            <person name="Lowry S."/>
            <person name="LaButti K."/>
            <person name="Han J."/>
            <person name="Copeland A."/>
            <person name="Lindquist E."/>
            <person name="Barry K."/>
            <person name="Schmutz J."/>
            <person name="Baker S.E."/>
            <person name="Ciuffetti L.M."/>
            <person name="Grigoriev I.V."/>
            <person name="Zhong S."/>
            <person name="Turgeon B.G."/>
        </authorList>
    </citation>
    <scope>NUCLEOTIDE SEQUENCE [LARGE SCALE GENOMIC DNA]</scope>
    <source>
        <strain evidence="1 2">FI3</strain>
    </source>
</reference>
<organism evidence="1 2">
    <name type="scientific">Bipolaris victoriae (strain FI3)</name>
    <name type="common">Victoria blight of oats agent</name>
    <name type="synonym">Cochliobolus victoriae</name>
    <dbReference type="NCBI Taxonomy" id="930091"/>
    <lineage>
        <taxon>Eukaryota</taxon>
        <taxon>Fungi</taxon>
        <taxon>Dikarya</taxon>
        <taxon>Ascomycota</taxon>
        <taxon>Pezizomycotina</taxon>
        <taxon>Dothideomycetes</taxon>
        <taxon>Pleosporomycetidae</taxon>
        <taxon>Pleosporales</taxon>
        <taxon>Pleosporineae</taxon>
        <taxon>Pleosporaceae</taxon>
        <taxon>Bipolaris</taxon>
    </lineage>
</organism>
<keyword evidence="2" id="KW-1185">Reference proteome</keyword>
<dbReference type="EMBL" id="KI968791">
    <property type="protein sequence ID" value="EUN23271.1"/>
    <property type="molecule type" value="Genomic_DNA"/>
</dbReference>
<gene>
    <name evidence="1" type="ORF">COCVIDRAFT_29851</name>
</gene>
<dbReference type="RefSeq" id="XP_014552847.1">
    <property type="nucleotide sequence ID" value="XM_014697361.1"/>
</dbReference>
<dbReference type="GeneID" id="26254412"/>
<name>W7E540_BIPV3</name>
<evidence type="ECO:0000313" key="2">
    <source>
        <dbReference type="Proteomes" id="UP000054337"/>
    </source>
</evidence>
<evidence type="ECO:0000313" key="1">
    <source>
        <dbReference type="EMBL" id="EUN23271.1"/>
    </source>
</evidence>
<dbReference type="Proteomes" id="UP000054337">
    <property type="component" value="Unassembled WGS sequence"/>
</dbReference>
<dbReference type="HOGENOM" id="CLU_2084440_0_0_1"/>
<protein>
    <submittedName>
        <fullName evidence="1">Uncharacterized protein</fullName>
    </submittedName>
</protein>
<sequence>MPTCLPLKLLDIPIIITTFLSLLALATQANAILAAAAAAAAATAEPDINADAAAFAHASLFEECSSLGFEYVMQVPKSADPAQYRKCAEHRLRDDNRMYHDTSFALADESRDHLRRI</sequence>